<keyword evidence="5" id="KW-1185">Reference proteome</keyword>
<dbReference type="Pfam" id="PF01426">
    <property type="entry name" value="BAH"/>
    <property type="match status" value="1"/>
</dbReference>
<feature type="region of interest" description="Disordered" evidence="1">
    <location>
        <begin position="449"/>
        <end position="476"/>
    </location>
</feature>
<feature type="transmembrane region" description="Helical" evidence="2">
    <location>
        <begin position="729"/>
        <end position="757"/>
    </location>
</feature>
<evidence type="ECO:0000313" key="4">
    <source>
        <dbReference type="EMBL" id="KAJ9598117.1"/>
    </source>
</evidence>
<dbReference type="AlphaFoldDB" id="A0AAD8AFL9"/>
<reference evidence="4" key="1">
    <citation type="journal article" date="2023" name="IScience">
        <title>Live-bearing cockroach genome reveals convergent evolutionary mechanisms linked to viviparity in insects and beyond.</title>
        <authorList>
            <person name="Fouks B."/>
            <person name="Harrison M.C."/>
            <person name="Mikhailova A.A."/>
            <person name="Marchal E."/>
            <person name="English S."/>
            <person name="Carruthers M."/>
            <person name="Jennings E.C."/>
            <person name="Chiamaka E.L."/>
            <person name="Frigard R.A."/>
            <person name="Pippel M."/>
            <person name="Attardo G.M."/>
            <person name="Benoit J.B."/>
            <person name="Bornberg-Bauer E."/>
            <person name="Tobe S.S."/>
        </authorList>
    </citation>
    <scope>NUCLEOTIDE SEQUENCE</scope>
    <source>
        <strain evidence="4">Stay&amp;Tobe</strain>
    </source>
</reference>
<keyword evidence="2" id="KW-0812">Transmembrane</keyword>
<evidence type="ECO:0000313" key="5">
    <source>
        <dbReference type="Proteomes" id="UP001233999"/>
    </source>
</evidence>
<dbReference type="GO" id="GO:0045892">
    <property type="term" value="P:negative regulation of DNA-templated transcription"/>
    <property type="evidence" value="ECO:0007669"/>
    <property type="project" value="TreeGrafter"/>
</dbReference>
<feature type="non-terminal residue" evidence="4">
    <location>
        <position position="758"/>
    </location>
</feature>
<dbReference type="InterPro" id="IPR043151">
    <property type="entry name" value="BAH_sf"/>
</dbReference>
<dbReference type="Gene3D" id="2.30.30.490">
    <property type="match status" value="1"/>
</dbReference>
<reference evidence="4" key="2">
    <citation type="submission" date="2023-05" db="EMBL/GenBank/DDBJ databases">
        <authorList>
            <person name="Fouks B."/>
        </authorList>
    </citation>
    <scope>NUCLEOTIDE SEQUENCE</scope>
    <source>
        <strain evidence="4">Stay&amp;Tobe</strain>
        <tissue evidence="4">Testes</tissue>
    </source>
</reference>
<dbReference type="PANTHER" id="PTHR46576">
    <property type="entry name" value="BROMO ADJACENT HOMOLOGY DOMAIN-CONTAINING 1 PROTEIN"/>
    <property type="match status" value="1"/>
</dbReference>
<dbReference type="SMART" id="SM00439">
    <property type="entry name" value="BAH"/>
    <property type="match status" value="1"/>
</dbReference>
<comment type="caution">
    <text evidence="4">The sequence shown here is derived from an EMBL/GenBank/DDBJ whole genome shotgun (WGS) entry which is preliminary data.</text>
</comment>
<protein>
    <recommendedName>
        <fullName evidence="3">BAH domain-containing protein</fullName>
    </recommendedName>
</protein>
<feature type="compositionally biased region" description="Pro residues" evidence="1">
    <location>
        <begin position="63"/>
        <end position="74"/>
    </location>
</feature>
<feature type="region of interest" description="Disordered" evidence="1">
    <location>
        <begin position="61"/>
        <end position="123"/>
    </location>
</feature>
<evidence type="ECO:0000256" key="1">
    <source>
        <dbReference type="SAM" id="MobiDB-lite"/>
    </source>
</evidence>
<feature type="compositionally biased region" description="Basic and acidic residues" evidence="1">
    <location>
        <begin position="449"/>
        <end position="470"/>
    </location>
</feature>
<evidence type="ECO:0000256" key="2">
    <source>
        <dbReference type="SAM" id="Phobius"/>
    </source>
</evidence>
<dbReference type="GO" id="GO:0000976">
    <property type="term" value="F:transcription cis-regulatory region binding"/>
    <property type="evidence" value="ECO:0007669"/>
    <property type="project" value="TreeGrafter"/>
</dbReference>
<dbReference type="Proteomes" id="UP001233999">
    <property type="component" value="Unassembled WGS sequence"/>
</dbReference>
<accession>A0AAD8AFL9</accession>
<dbReference type="InterPro" id="IPR053032">
    <property type="entry name" value="BAH_domain-containing"/>
</dbReference>
<dbReference type="GO" id="GO:0003682">
    <property type="term" value="F:chromatin binding"/>
    <property type="evidence" value="ECO:0007669"/>
    <property type="project" value="InterPro"/>
</dbReference>
<proteinExistence type="predicted"/>
<evidence type="ECO:0000259" key="3">
    <source>
        <dbReference type="PROSITE" id="PS51038"/>
    </source>
</evidence>
<dbReference type="EMBL" id="JASPKZ010001315">
    <property type="protein sequence ID" value="KAJ9598117.1"/>
    <property type="molecule type" value="Genomic_DNA"/>
</dbReference>
<dbReference type="GO" id="GO:0005677">
    <property type="term" value="C:chromatin silencing complex"/>
    <property type="evidence" value="ECO:0007669"/>
    <property type="project" value="TreeGrafter"/>
</dbReference>
<keyword evidence="2" id="KW-1133">Transmembrane helix</keyword>
<dbReference type="PROSITE" id="PS51038">
    <property type="entry name" value="BAH"/>
    <property type="match status" value="1"/>
</dbReference>
<feature type="compositionally biased region" description="Polar residues" evidence="1">
    <location>
        <begin position="93"/>
        <end position="123"/>
    </location>
</feature>
<dbReference type="InterPro" id="IPR001025">
    <property type="entry name" value="BAH_dom"/>
</dbReference>
<dbReference type="GO" id="GO:0031507">
    <property type="term" value="P:heterochromatin formation"/>
    <property type="evidence" value="ECO:0007669"/>
    <property type="project" value="TreeGrafter"/>
</dbReference>
<feature type="domain" description="BAH" evidence="3">
    <location>
        <begin position="542"/>
        <end position="692"/>
    </location>
</feature>
<feature type="non-terminal residue" evidence="4">
    <location>
        <position position="1"/>
    </location>
</feature>
<gene>
    <name evidence="4" type="ORF">L9F63_026779</name>
</gene>
<keyword evidence="2" id="KW-0472">Membrane</keyword>
<sequence length="758" mass="86008">IEVEKAFRLVFLTDYIFCYYKIKALPPQSIYAAYQSCPCPMQSCPKNVHTGPLTGDVALALPLEPPGALGPPSPARGSAGMPPPPSPATASARNPNQTEQETALQQRLWDTSNAESQSQVELKNKQEIQLTSLEVTKDLQTLPDNDFKSEATVLPTDEAADKTDITRNSLLAISKVSNSDILCRTKSKKTCPTTPNNVPLLMCDVEFQKKRQNSSETAITKAEKTANVDPKIINNTVKSEVCNVEKEELTENKISEVQNGRKAEQKFQLQKDVNCQIQMLVVDYQQKTQSLSSSNCSMHNGKNVRKRKLDDGKDLAEIKEPASKKKSIGIRRLQNKIYPSRVKNIKKIASSTGFLKKSFSLIDNSVCKKVTGSRTLDQKKGIKMNGVFSQQKKPSLRHQVSKGYQSAISCLKSCAQAEKKTQHCKKSVEEVGSARNKCKVNHMLRSHRLHESDNTFSDDNKHRGKPDKVPANRRTSVGSRKEQYLAVVGYRKSIPKKTLQLPKWSNGWQFEGEPFESKVFLSSDDVLVTRKCYPLMRHQEGDVICPRDCILLKSGPRKTDLPFVAKVAALWENPEDGEMMVSLLWYYRPEHTDQGRRADDMEDEIFASKHKDINSVACIEDKCYVLTFNEYCRYRKCVRRLEEGVKEPGLVVPQHDEYPRENKQPPGCVATELVFFCRRVYDFRQRRILKNPGIESYIYAWKLLIINCLTIDYESYHIPMRLVRKCDKLLFILSSVLTEIMLMCTMKLLVACIDMILK</sequence>
<dbReference type="PANTHER" id="PTHR46576:SF1">
    <property type="entry name" value="BROMO ADJACENT HOMOLOGY DOMAIN-CONTAINING 1 PROTEIN"/>
    <property type="match status" value="1"/>
</dbReference>
<organism evidence="4 5">
    <name type="scientific">Diploptera punctata</name>
    <name type="common">Pacific beetle cockroach</name>
    <dbReference type="NCBI Taxonomy" id="6984"/>
    <lineage>
        <taxon>Eukaryota</taxon>
        <taxon>Metazoa</taxon>
        <taxon>Ecdysozoa</taxon>
        <taxon>Arthropoda</taxon>
        <taxon>Hexapoda</taxon>
        <taxon>Insecta</taxon>
        <taxon>Pterygota</taxon>
        <taxon>Neoptera</taxon>
        <taxon>Polyneoptera</taxon>
        <taxon>Dictyoptera</taxon>
        <taxon>Blattodea</taxon>
        <taxon>Blaberoidea</taxon>
        <taxon>Blaberidae</taxon>
        <taxon>Diplopterinae</taxon>
        <taxon>Diploptera</taxon>
    </lineage>
</organism>
<name>A0AAD8AFL9_DIPPU</name>